<dbReference type="InterPro" id="IPR008516">
    <property type="entry name" value="Na/K-Atpase_Interacting"/>
</dbReference>
<comment type="similarity">
    <text evidence="2 7">Belongs to the NKAIN family.</text>
</comment>
<dbReference type="AlphaFoldDB" id="A0A485PI27"/>
<keyword evidence="5 7" id="KW-1133">Transmembrane helix</keyword>
<feature type="transmembrane region" description="Helical" evidence="7">
    <location>
        <begin position="6"/>
        <end position="28"/>
    </location>
</feature>
<accession>A0A485PI27</accession>
<evidence type="ECO:0000313" key="9">
    <source>
        <dbReference type="Proteomes" id="UP000386466"/>
    </source>
</evidence>
<evidence type="ECO:0000256" key="6">
    <source>
        <dbReference type="ARBA" id="ARBA00023136"/>
    </source>
</evidence>
<comment type="subcellular location">
    <subcellularLocation>
        <location evidence="1 7">Cell membrane</location>
        <topology evidence="1 7">Multi-pass membrane protein</topology>
    </subcellularLocation>
</comment>
<dbReference type="PANTHER" id="PTHR13084">
    <property type="entry name" value="T-CELL LYMPHOMA BREAKPOINT-ASSOCIATED TARGET 1-RELATED"/>
    <property type="match status" value="1"/>
</dbReference>
<dbReference type="Proteomes" id="UP000386466">
    <property type="component" value="Unassembled WGS sequence"/>
</dbReference>
<evidence type="ECO:0000256" key="2">
    <source>
        <dbReference type="ARBA" id="ARBA00006364"/>
    </source>
</evidence>
<sequence>MEPPSASWHAVWAAVWVTWNVFIICFYLETGGCQSKLLTFHLPRHRSWWPLDGQALVPGIGCALLPESWSGPLGVFQLVGFVYGCYVVSVFTEEDSFDFIGGFDPFLLYHVSEKPSNLLCKQASSPA</sequence>
<dbReference type="GO" id="GO:0005886">
    <property type="term" value="C:plasma membrane"/>
    <property type="evidence" value="ECO:0007669"/>
    <property type="project" value="UniProtKB-SubCell"/>
</dbReference>
<dbReference type="Pfam" id="PF05640">
    <property type="entry name" value="NKAIN"/>
    <property type="match status" value="2"/>
</dbReference>
<name>A0A485PI27_LYNPA</name>
<evidence type="ECO:0000256" key="4">
    <source>
        <dbReference type="ARBA" id="ARBA00022692"/>
    </source>
</evidence>
<keyword evidence="9" id="KW-1185">Reference proteome</keyword>
<organism evidence="8 9">
    <name type="scientific">Lynx pardinus</name>
    <name type="common">Iberian lynx</name>
    <name type="synonym">Felis pardina</name>
    <dbReference type="NCBI Taxonomy" id="191816"/>
    <lineage>
        <taxon>Eukaryota</taxon>
        <taxon>Metazoa</taxon>
        <taxon>Chordata</taxon>
        <taxon>Craniata</taxon>
        <taxon>Vertebrata</taxon>
        <taxon>Euteleostomi</taxon>
        <taxon>Mammalia</taxon>
        <taxon>Eutheria</taxon>
        <taxon>Laurasiatheria</taxon>
        <taxon>Carnivora</taxon>
        <taxon>Feliformia</taxon>
        <taxon>Felidae</taxon>
        <taxon>Felinae</taxon>
        <taxon>Lynx</taxon>
    </lineage>
</organism>
<protein>
    <recommendedName>
        <fullName evidence="7">Sodium/potassium-transporting ATPase subunit beta-1-interacting protein</fullName>
        <shortName evidence="7">Na(+)/K(+)-transporting ATPase subunit beta-1-interacting protein</shortName>
    </recommendedName>
</protein>
<dbReference type="PANTHER" id="PTHR13084:SF5">
    <property type="entry name" value="SODIUM_POTASSIUM-TRANSPORTING ATPASE SUBUNIT BETA-1-INTERACTING PROTEIN 4"/>
    <property type="match status" value="1"/>
</dbReference>
<comment type="caution">
    <text evidence="7">Lacks conserved residue(s) required for the propagation of feature annotation.</text>
</comment>
<evidence type="ECO:0000256" key="3">
    <source>
        <dbReference type="ARBA" id="ARBA00022475"/>
    </source>
</evidence>
<keyword evidence="6 7" id="KW-0472">Membrane</keyword>
<keyword evidence="3 7" id="KW-1003">Cell membrane</keyword>
<evidence type="ECO:0000256" key="5">
    <source>
        <dbReference type="ARBA" id="ARBA00022989"/>
    </source>
</evidence>
<evidence type="ECO:0000256" key="1">
    <source>
        <dbReference type="ARBA" id="ARBA00004651"/>
    </source>
</evidence>
<gene>
    <name evidence="8" type="ORF">LYPA_23C022906</name>
</gene>
<evidence type="ECO:0000256" key="7">
    <source>
        <dbReference type="RuleBase" id="RU368041"/>
    </source>
</evidence>
<proteinExistence type="inferred from homology"/>
<evidence type="ECO:0000313" key="8">
    <source>
        <dbReference type="EMBL" id="VFV43669.1"/>
    </source>
</evidence>
<dbReference type="GO" id="GO:0002028">
    <property type="term" value="P:regulation of sodium ion transport"/>
    <property type="evidence" value="ECO:0007669"/>
    <property type="project" value="UniProtKB-UniRule"/>
</dbReference>
<reference evidence="8 9" key="1">
    <citation type="submission" date="2019-01" db="EMBL/GenBank/DDBJ databases">
        <authorList>
            <person name="Alioto T."/>
            <person name="Alioto T."/>
        </authorList>
    </citation>
    <scope>NUCLEOTIDE SEQUENCE [LARGE SCALE GENOMIC DNA]</scope>
</reference>
<dbReference type="EMBL" id="CAAGRJ010034238">
    <property type="protein sequence ID" value="VFV43669.1"/>
    <property type="molecule type" value="Genomic_DNA"/>
</dbReference>
<keyword evidence="4 7" id="KW-0812">Transmembrane</keyword>